<proteinExistence type="predicted"/>
<protein>
    <submittedName>
        <fullName evidence="1">Uncharacterized protein</fullName>
    </submittedName>
</protein>
<gene>
    <name evidence="1" type="ORF">J4727_03575</name>
</gene>
<sequence>MWLVDQDNKVQYTHIINNNAQRNFELTKLWVSNENIYFSCRYPSEGVHEVANYMINGNEIILVSVSIDELTHYQF</sequence>
<dbReference type="Proteomes" id="UP000664477">
    <property type="component" value="Unassembled WGS sequence"/>
</dbReference>
<evidence type="ECO:0000313" key="1">
    <source>
        <dbReference type="EMBL" id="MBO1915884.1"/>
    </source>
</evidence>
<accession>A0A939NA78</accession>
<organism evidence="1 2">
    <name type="scientific">Providencia rettgeri</name>
    <dbReference type="NCBI Taxonomy" id="587"/>
    <lineage>
        <taxon>Bacteria</taxon>
        <taxon>Pseudomonadati</taxon>
        <taxon>Pseudomonadota</taxon>
        <taxon>Gammaproteobacteria</taxon>
        <taxon>Enterobacterales</taxon>
        <taxon>Morganellaceae</taxon>
        <taxon>Providencia</taxon>
    </lineage>
</organism>
<evidence type="ECO:0000313" key="2">
    <source>
        <dbReference type="Proteomes" id="UP000664477"/>
    </source>
</evidence>
<dbReference type="AlphaFoldDB" id="A0A939NA78"/>
<name>A0A939NA78_PRORE</name>
<comment type="caution">
    <text evidence="1">The sequence shown here is derived from an EMBL/GenBank/DDBJ whole genome shotgun (WGS) entry which is preliminary data.</text>
</comment>
<dbReference type="EMBL" id="JAGETQ010000010">
    <property type="protein sequence ID" value="MBO1915884.1"/>
    <property type="molecule type" value="Genomic_DNA"/>
</dbReference>
<reference evidence="1" key="1">
    <citation type="submission" date="2021-03" db="EMBL/GenBank/DDBJ databases">
        <title>Molecular epidemiology and mechanisms of colistin and carbapenem resistance in Enterobacteriaceae from clinical isolates, the environment and porcine samples in Pretoria, South Africa.</title>
        <authorList>
            <person name="Bogoshi D."/>
            <person name="Mbelle N.M."/>
            <person name="Naidoo V."/>
            <person name="Osei Sekyere J."/>
        </authorList>
    </citation>
    <scope>NUCLEOTIDE SEQUENCE</scope>
    <source>
        <strain evidence="1">C052</strain>
    </source>
</reference>